<evidence type="ECO:0000313" key="1">
    <source>
        <dbReference type="EMBL" id="API52874.1"/>
    </source>
</evidence>
<dbReference type="EMBL" id="CP018228">
    <property type="protein sequence ID" value="API52874.1"/>
    <property type="molecule type" value="Genomic_DNA"/>
</dbReference>
<dbReference type="Proteomes" id="UP000183050">
    <property type="component" value="Chromosome"/>
</dbReference>
<dbReference type="Pfam" id="PF14384">
    <property type="entry name" value="BrnA_antitoxin"/>
    <property type="match status" value="1"/>
</dbReference>
<sequence>MAIRYAEPPAPSNPLLKQAKGIRRQSEALEAILHEVLGDKRRRGRKLSGNETVTLRLDKRAVEHFKAASDDWKKAMADVLAKAAGL</sequence>
<gene>
    <name evidence="1" type="ORF">BMW22_15725</name>
</gene>
<proteinExistence type="predicted"/>
<accession>A0A1L3ZB41</accession>
<protein>
    <recommendedName>
        <fullName evidence="3">BrnA antitoxin family protein</fullName>
    </recommendedName>
</protein>
<dbReference type="InterPro" id="IPR025528">
    <property type="entry name" value="BrnA_antitoxin"/>
</dbReference>
<dbReference type="AlphaFoldDB" id="A0A1L3ZB41"/>
<evidence type="ECO:0008006" key="3">
    <source>
        <dbReference type="Google" id="ProtNLM"/>
    </source>
</evidence>
<evidence type="ECO:0000313" key="2">
    <source>
        <dbReference type="Proteomes" id="UP000183050"/>
    </source>
</evidence>
<name>A0A1L3ZB41_RHILE</name>
<reference evidence="1 2" key="1">
    <citation type="submission" date="2016-11" db="EMBL/GenBank/DDBJ databases">
        <title>Rhizobium leguminosarum bv. viciae strain Vaf12 isolated from Vavilovia formosa root nodules from Russia, Dagestan.</title>
        <authorList>
            <person name="Kimeklis A."/>
        </authorList>
    </citation>
    <scope>NUCLEOTIDE SEQUENCE [LARGE SCALE GENOMIC DNA]</scope>
    <source>
        <strain evidence="1 2">Vaf-108</strain>
    </source>
</reference>
<organism evidence="1 2">
    <name type="scientific">Rhizobium leguminosarum</name>
    <dbReference type="NCBI Taxonomy" id="384"/>
    <lineage>
        <taxon>Bacteria</taxon>
        <taxon>Pseudomonadati</taxon>
        <taxon>Pseudomonadota</taxon>
        <taxon>Alphaproteobacteria</taxon>
        <taxon>Hyphomicrobiales</taxon>
        <taxon>Rhizobiaceae</taxon>
        <taxon>Rhizobium/Agrobacterium group</taxon>
        <taxon>Rhizobium</taxon>
    </lineage>
</organism>